<keyword evidence="5 7" id="KW-0408">Iron</keyword>
<dbReference type="InterPro" id="IPR001128">
    <property type="entry name" value="Cyt_P450"/>
</dbReference>
<gene>
    <name evidence="8" type="ORF">J4573_11380</name>
</gene>
<accession>A0A939P922</accession>
<evidence type="ECO:0000256" key="4">
    <source>
        <dbReference type="ARBA" id="ARBA00023002"/>
    </source>
</evidence>
<dbReference type="GO" id="GO:0006707">
    <property type="term" value="P:cholesterol catabolic process"/>
    <property type="evidence" value="ECO:0007669"/>
    <property type="project" value="TreeGrafter"/>
</dbReference>
<evidence type="ECO:0000256" key="5">
    <source>
        <dbReference type="ARBA" id="ARBA00023004"/>
    </source>
</evidence>
<reference evidence="8" key="1">
    <citation type="submission" date="2021-03" db="EMBL/GenBank/DDBJ databases">
        <authorList>
            <person name="Kanchanasin P."/>
            <person name="Saeng-In P."/>
            <person name="Phongsopitanun W."/>
            <person name="Yuki M."/>
            <person name="Kudo T."/>
            <person name="Ohkuma M."/>
            <person name="Tanasupawat S."/>
        </authorList>
    </citation>
    <scope>NUCLEOTIDE SEQUENCE</scope>
    <source>
        <strain evidence="8">GKU 128</strain>
    </source>
</reference>
<keyword evidence="4 7" id="KW-0560">Oxidoreductase</keyword>
<sequence>MTELYWDPYDKTIDLDPHPLWRRMRDERPVYRNERFDFYALSRHGDVEAAHLDHETFSSAHGTVLELISPDPYPGATMIFMDPPAHTLLRVLVSRGFTPRRVAALEEYVRKLCAEMLDPQIGGGGFDYVRDFAAQLPSKVISELIGVDPEDREEVRRTIDLTFHLDPEKGIINDVAFNAQLKLHEYYCEQIDARRRTPRDDLMTALTEAEMGSGADARRLTTSEAADFTGLLVAAGTETVARLLGWAGALLAAYPEERAVLAADPSLMANAVEETLRFEAPSPVQGRFTKRDVPLHGTTIPEGARVLLVTGAAGRDGRKYPDPDRYDVRRSFDGHVSFGRGVHFCLGASLARLEGRVALEETLARFPEWEVDHEHAVRLHTSTVRGYEALPILL</sequence>
<dbReference type="AlphaFoldDB" id="A0A939P922"/>
<dbReference type="RefSeq" id="WP_208255326.1">
    <property type="nucleotide sequence ID" value="NZ_JAGEOJ010000004.1"/>
</dbReference>
<evidence type="ECO:0000256" key="7">
    <source>
        <dbReference type="RuleBase" id="RU000461"/>
    </source>
</evidence>
<evidence type="ECO:0000313" key="9">
    <source>
        <dbReference type="Proteomes" id="UP000669179"/>
    </source>
</evidence>
<dbReference type="GO" id="GO:0036199">
    <property type="term" value="F:cholest-4-en-3-one 26-monooxygenase activity"/>
    <property type="evidence" value="ECO:0007669"/>
    <property type="project" value="TreeGrafter"/>
</dbReference>
<protein>
    <submittedName>
        <fullName evidence="8">Cytochrome P450</fullName>
    </submittedName>
</protein>
<dbReference type="PRINTS" id="PR00385">
    <property type="entry name" value="P450"/>
</dbReference>
<dbReference type="FunFam" id="1.10.630.10:FF:000018">
    <property type="entry name" value="Cytochrome P450 monooxygenase"/>
    <property type="match status" value="1"/>
</dbReference>
<evidence type="ECO:0000256" key="2">
    <source>
        <dbReference type="ARBA" id="ARBA00022617"/>
    </source>
</evidence>
<keyword evidence="2 7" id="KW-0349">Heme</keyword>
<comment type="similarity">
    <text evidence="1 7">Belongs to the cytochrome P450 family.</text>
</comment>
<evidence type="ECO:0000256" key="1">
    <source>
        <dbReference type="ARBA" id="ARBA00010617"/>
    </source>
</evidence>
<dbReference type="PANTHER" id="PTHR46696">
    <property type="entry name" value="P450, PUTATIVE (EUROFUNG)-RELATED"/>
    <property type="match status" value="1"/>
</dbReference>
<dbReference type="InterPro" id="IPR002397">
    <property type="entry name" value="Cyt_P450_B"/>
</dbReference>
<evidence type="ECO:0000313" key="8">
    <source>
        <dbReference type="EMBL" id="MBO2447692.1"/>
    </source>
</evidence>
<dbReference type="PROSITE" id="PS00086">
    <property type="entry name" value="CYTOCHROME_P450"/>
    <property type="match status" value="1"/>
</dbReference>
<dbReference type="Proteomes" id="UP000669179">
    <property type="component" value="Unassembled WGS sequence"/>
</dbReference>
<dbReference type="GO" id="GO:0008395">
    <property type="term" value="F:steroid hydroxylase activity"/>
    <property type="evidence" value="ECO:0007669"/>
    <property type="project" value="TreeGrafter"/>
</dbReference>
<proteinExistence type="inferred from homology"/>
<evidence type="ECO:0000256" key="3">
    <source>
        <dbReference type="ARBA" id="ARBA00022723"/>
    </source>
</evidence>
<dbReference type="PRINTS" id="PR00359">
    <property type="entry name" value="BP450"/>
</dbReference>
<dbReference type="InterPro" id="IPR036396">
    <property type="entry name" value="Cyt_P450_sf"/>
</dbReference>
<dbReference type="EMBL" id="JAGEOJ010000004">
    <property type="protein sequence ID" value="MBO2447692.1"/>
    <property type="molecule type" value="Genomic_DNA"/>
</dbReference>
<comment type="caution">
    <text evidence="8">The sequence shown here is derived from an EMBL/GenBank/DDBJ whole genome shotgun (WGS) entry which is preliminary data.</text>
</comment>
<evidence type="ECO:0000256" key="6">
    <source>
        <dbReference type="ARBA" id="ARBA00023033"/>
    </source>
</evidence>
<dbReference type="GO" id="GO:0005506">
    <property type="term" value="F:iron ion binding"/>
    <property type="evidence" value="ECO:0007669"/>
    <property type="project" value="InterPro"/>
</dbReference>
<name>A0A939P922_9ACTN</name>
<dbReference type="Gene3D" id="1.10.630.10">
    <property type="entry name" value="Cytochrome P450"/>
    <property type="match status" value="1"/>
</dbReference>
<keyword evidence="3 7" id="KW-0479">Metal-binding</keyword>
<keyword evidence="6 7" id="KW-0503">Monooxygenase</keyword>
<organism evidence="8 9">
    <name type="scientific">Actinomadura barringtoniae</name>
    <dbReference type="NCBI Taxonomy" id="1427535"/>
    <lineage>
        <taxon>Bacteria</taxon>
        <taxon>Bacillati</taxon>
        <taxon>Actinomycetota</taxon>
        <taxon>Actinomycetes</taxon>
        <taxon>Streptosporangiales</taxon>
        <taxon>Thermomonosporaceae</taxon>
        <taxon>Actinomadura</taxon>
    </lineage>
</organism>
<dbReference type="GO" id="GO:0020037">
    <property type="term" value="F:heme binding"/>
    <property type="evidence" value="ECO:0007669"/>
    <property type="project" value="InterPro"/>
</dbReference>
<dbReference type="PANTHER" id="PTHR46696:SF4">
    <property type="entry name" value="BIOTIN BIOSYNTHESIS CYTOCHROME P450"/>
    <property type="match status" value="1"/>
</dbReference>
<dbReference type="SUPFAM" id="SSF48264">
    <property type="entry name" value="Cytochrome P450"/>
    <property type="match status" value="1"/>
</dbReference>
<dbReference type="InterPro" id="IPR017972">
    <property type="entry name" value="Cyt_P450_CS"/>
</dbReference>
<keyword evidence="9" id="KW-1185">Reference proteome</keyword>
<dbReference type="CDD" id="cd11078">
    <property type="entry name" value="CYP130-like"/>
    <property type="match status" value="1"/>
</dbReference>
<dbReference type="Pfam" id="PF00067">
    <property type="entry name" value="p450"/>
    <property type="match status" value="1"/>
</dbReference>